<accession>A0A1L9TMK6</accession>
<dbReference type="AlphaFoldDB" id="A0A1L9TMK6"/>
<evidence type="ECO:0000313" key="2">
    <source>
        <dbReference type="Proteomes" id="UP000184356"/>
    </source>
</evidence>
<dbReference type="VEuPathDB" id="FungiDB:ASPSYDRAFT_749761"/>
<proteinExistence type="predicted"/>
<keyword evidence="2" id="KW-1185">Reference proteome</keyword>
<dbReference type="Proteomes" id="UP000184356">
    <property type="component" value="Unassembled WGS sequence"/>
</dbReference>
<name>A0A1L9TMK6_9EURO</name>
<gene>
    <name evidence="1" type="ORF">ASPSYDRAFT_749761</name>
</gene>
<protein>
    <submittedName>
        <fullName evidence="1">Uncharacterized protein</fullName>
    </submittedName>
</protein>
<dbReference type="EMBL" id="KV878584">
    <property type="protein sequence ID" value="OJJ60631.1"/>
    <property type="molecule type" value="Genomic_DNA"/>
</dbReference>
<dbReference type="GeneID" id="63766857"/>
<evidence type="ECO:0000313" key="1">
    <source>
        <dbReference type="EMBL" id="OJJ60631.1"/>
    </source>
</evidence>
<reference evidence="2" key="1">
    <citation type="journal article" date="2017" name="Genome Biol.">
        <title>Comparative genomics reveals high biological diversity and specific adaptations in the industrially and medically important fungal genus Aspergillus.</title>
        <authorList>
            <person name="de Vries R.P."/>
            <person name="Riley R."/>
            <person name="Wiebenga A."/>
            <person name="Aguilar-Osorio G."/>
            <person name="Amillis S."/>
            <person name="Uchima C.A."/>
            <person name="Anderluh G."/>
            <person name="Asadollahi M."/>
            <person name="Askin M."/>
            <person name="Barry K."/>
            <person name="Battaglia E."/>
            <person name="Bayram O."/>
            <person name="Benocci T."/>
            <person name="Braus-Stromeyer S.A."/>
            <person name="Caldana C."/>
            <person name="Canovas D."/>
            <person name="Cerqueira G.C."/>
            <person name="Chen F."/>
            <person name="Chen W."/>
            <person name="Choi C."/>
            <person name="Clum A."/>
            <person name="Dos Santos R.A."/>
            <person name="Damasio A.R."/>
            <person name="Diallinas G."/>
            <person name="Emri T."/>
            <person name="Fekete E."/>
            <person name="Flipphi M."/>
            <person name="Freyberg S."/>
            <person name="Gallo A."/>
            <person name="Gournas C."/>
            <person name="Habgood R."/>
            <person name="Hainaut M."/>
            <person name="Harispe M.L."/>
            <person name="Henrissat B."/>
            <person name="Hilden K.S."/>
            <person name="Hope R."/>
            <person name="Hossain A."/>
            <person name="Karabika E."/>
            <person name="Karaffa L."/>
            <person name="Karanyi Z."/>
            <person name="Krasevec N."/>
            <person name="Kuo A."/>
            <person name="Kusch H."/>
            <person name="LaButti K."/>
            <person name="Lagendijk E.L."/>
            <person name="Lapidus A."/>
            <person name="Levasseur A."/>
            <person name="Lindquist E."/>
            <person name="Lipzen A."/>
            <person name="Logrieco A.F."/>
            <person name="MacCabe A."/>
            <person name="Maekelae M.R."/>
            <person name="Malavazi I."/>
            <person name="Melin P."/>
            <person name="Meyer V."/>
            <person name="Mielnichuk N."/>
            <person name="Miskei M."/>
            <person name="Molnar A.P."/>
            <person name="Mule G."/>
            <person name="Ngan C.Y."/>
            <person name="Orejas M."/>
            <person name="Orosz E."/>
            <person name="Ouedraogo J.P."/>
            <person name="Overkamp K.M."/>
            <person name="Park H.-S."/>
            <person name="Perrone G."/>
            <person name="Piumi F."/>
            <person name="Punt P.J."/>
            <person name="Ram A.F."/>
            <person name="Ramon A."/>
            <person name="Rauscher S."/>
            <person name="Record E."/>
            <person name="Riano-Pachon D.M."/>
            <person name="Robert V."/>
            <person name="Roehrig J."/>
            <person name="Ruller R."/>
            <person name="Salamov A."/>
            <person name="Salih N.S."/>
            <person name="Samson R.A."/>
            <person name="Sandor E."/>
            <person name="Sanguinetti M."/>
            <person name="Schuetze T."/>
            <person name="Sepcic K."/>
            <person name="Shelest E."/>
            <person name="Sherlock G."/>
            <person name="Sophianopoulou V."/>
            <person name="Squina F.M."/>
            <person name="Sun H."/>
            <person name="Susca A."/>
            <person name="Todd R.B."/>
            <person name="Tsang A."/>
            <person name="Unkles S.E."/>
            <person name="van de Wiele N."/>
            <person name="van Rossen-Uffink D."/>
            <person name="Oliveira J.V."/>
            <person name="Vesth T.C."/>
            <person name="Visser J."/>
            <person name="Yu J.-H."/>
            <person name="Zhou M."/>
            <person name="Andersen M.R."/>
            <person name="Archer D.B."/>
            <person name="Baker S.E."/>
            <person name="Benoit I."/>
            <person name="Brakhage A.A."/>
            <person name="Braus G.H."/>
            <person name="Fischer R."/>
            <person name="Frisvad J.C."/>
            <person name="Goldman G.H."/>
            <person name="Houbraken J."/>
            <person name="Oakley B."/>
            <person name="Pocsi I."/>
            <person name="Scazzocchio C."/>
            <person name="Seiboth B."/>
            <person name="vanKuyk P.A."/>
            <person name="Wortman J."/>
            <person name="Dyer P.S."/>
            <person name="Grigoriev I.V."/>
        </authorList>
    </citation>
    <scope>NUCLEOTIDE SEQUENCE [LARGE SCALE GENOMIC DNA]</scope>
    <source>
        <strain evidence="2">CBS 593.65</strain>
    </source>
</reference>
<organism evidence="1 2">
    <name type="scientific">Aspergillus sydowii CBS 593.65</name>
    <dbReference type="NCBI Taxonomy" id="1036612"/>
    <lineage>
        <taxon>Eukaryota</taxon>
        <taxon>Fungi</taxon>
        <taxon>Dikarya</taxon>
        <taxon>Ascomycota</taxon>
        <taxon>Pezizomycotina</taxon>
        <taxon>Eurotiomycetes</taxon>
        <taxon>Eurotiomycetidae</taxon>
        <taxon>Eurotiales</taxon>
        <taxon>Aspergillaceae</taxon>
        <taxon>Aspergillus</taxon>
        <taxon>Aspergillus subgen. Nidulantes</taxon>
    </lineage>
</organism>
<dbReference type="RefSeq" id="XP_040704437.1">
    <property type="nucleotide sequence ID" value="XM_040850784.1"/>
</dbReference>
<sequence>MYRKDEEIASSLFIPDLRKFMGMEIIYRQFAISRWKTASFPVFASRLLEISLLFPLIATTISGPPSQDCVSAPAASHPKPKVQYQPWELALINCCRDSVRPVTEGYVPLLHTRLSSVQTEESASSSLLQLVSFSAFKGHVFRTSNISSISSLQDTEYAVRRQRKQPKCHMIHVYVNRPLSHNSCNDLGLVRGCQESTLKAGSLCTWNDPIGINIFCRARNLPLPLEARRRSASRTMKGNRDS</sequence>